<dbReference type="EMBL" id="QMEB01000081">
    <property type="protein sequence ID" value="NMG20198.1"/>
    <property type="molecule type" value="Genomic_DNA"/>
</dbReference>
<accession>A0ABX1P851</accession>
<organism evidence="1 2">
    <name type="scientific">Brasilonema bromeliae SPC951</name>
    <dbReference type="NCBI Taxonomy" id="385972"/>
    <lineage>
        <taxon>Bacteria</taxon>
        <taxon>Bacillati</taxon>
        <taxon>Cyanobacteriota</taxon>
        <taxon>Cyanophyceae</taxon>
        <taxon>Nostocales</taxon>
        <taxon>Scytonemataceae</taxon>
        <taxon>Brasilonema</taxon>
        <taxon>Bromeliae group (in: Brasilonema)</taxon>
    </lineage>
</organism>
<reference evidence="1 2" key="1">
    <citation type="submission" date="2018-06" db="EMBL/GenBank/DDBJ databases">
        <title>Comparative genomics of Brasilonema spp. strains.</title>
        <authorList>
            <person name="Alvarenga D.O."/>
            <person name="Fiore M.F."/>
            <person name="Varani A.M."/>
        </authorList>
    </citation>
    <scope>NUCLEOTIDE SEQUENCE [LARGE SCALE GENOMIC DNA]</scope>
    <source>
        <strain evidence="1 2">SPC951</strain>
    </source>
</reference>
<dbReference type="InterPro" id="IPR014951">
    <property type="entry name" value="DUF1822"/>
</dbReference>
<evidence type="ECO:0000313" key="2">
    <source>
        <dbReference type="Proteomes" id="UP000718564"/>
    </source>
</evidence>
<gene>
    <name evidence="1" type="ORF">DP116_12325</name>
</gene>
<sequence>MKIMNKNKTRQKLVLSGSSEAIEYLQTLFQSGELSKLLDVNVLNISITSEKTPTEVSLVNLSQCLQKNFVTAIAAGFEVIQDILEPPQLVLGYQRRSTRSSTSGESDEYIRLQSAQRLLETNPDNSTAIATLFEIIRTTQEEEVRWRAIESLPKNARHRLTDVIGLKKEELRLANHPIKLTVSAIKISDEEVSVFIKLYPAGEQTTLPIGIKLIVLDESGKIFDQVPNEDEEYDEIKYKLICNLGEIFSVRVALGSDSITESFSF</sequence>
<dbReference type="Proteomes" id="UP000718564">
    <property type="component" value="Unassembled WGS sequence"/>
</dbReference>
<evidence type="ECO:0000313" key="1">
    <source>
        <dbReference type="EMBL" id="NMG20198.1"/>
    </source>
</evidence>
<proteinExistence type="predicted"/>
<name>A0ABX1P851_9CYAN</name>
<evidence type="ECO:0008006" key="3">
    <source>
        <dbReference type="Google" id="ProtNLM"/>
    </source>
</evidence>
<dbReference type="Pfam" id="PF08852">
    <property type="entry name" value="DUF1822"/>
    <property type="match status" value="1"/>
</dbReference>
<comment type="caution">
    <text evidence="1">The sequence shown here is derived from an EMBL/GenBank/DDBJ whole genome shotgun (WGS) entry which is preliminary data.</text>
</comment>
<protein>
    <recommendedName>
        <fullName evidence="3">DUF1822 family protein</fullName>
    </recommendedName>
</protein>
<keyword evidence="2" id="KW-1185">Reference proteome</keyword>